<comment type="caution">
    <text evidence="2">The sequence shown here is derived from an EMBL/GenBank/DDBJ whole genome shotgun (WGS) entry which is preliminary data.</text>
</comment>
<dbReference type="Pfam" id="PF11154">
    <property type="entry name" value="DUF2934"/>
    <property type="match status" value="1"/>
</dbReference>
<evidence type="ECO:0000313" key="3">
    <source>
        <dbReference type="Proteomes" id="UP000599383"/>
    </source>
</evidence>
<evidence type="ECO:0000313" key="2">
    <source>
        <dbReference type="EMBL" id="NOD31189.1"/>
    </source>
</evidence>
<sequence length="86" mass="9678">MKKQKIEESKIREAAYLFWLDEGQPEGREQEHWLKAEDALNAVLPKARTTRQVSAKPRGAKVKNASKNAAAKRSSTATTQKKSRAQ</sequence>
<dbReference type="RefSeq" id="WP_171117837.1">
    <property type="nucleotide sequence ID" value="NZ_WVQY01000004.1"/>
</dbReference>
<protein>
    <submittedName>
        <fullName evidence="2">DUF2934 domain-containing protein</fullName>
    </submittedName>
</protein>
<dbReference type="InterPro" id="IPR021327">
    <property type="entry name" value="DUF2934"/>
</dbReference>
<keyword evidence="3" id="KW-1185">Reference proteome</keyword>
<accession>A0ABX1WD46</accession>
<proteinExistence type="predicted"/>
<dbReference type="Proteomes" id="UP000599383">
    <property type="component" value="Unassembled WGS sequence"/>
</dbReference>
<evidence type="ECO:0000256" key="1">
    <source>
        <dbReference type="SAM" id="MobiDB-lite"/>
    </source>
</evidence>
<feature type="compositionally biased region" description="Low complexity" evidence="1">
    <location>
        <begin position="62"/>
        <end position="80"/>
    </location>
</feature>
<organism evidence="2 3">
    <name type="scientific">Ruegeria atlantica</name>
    <dbReference type="NCBI Taxonomy" id="81569"/>
    <lineage>
        <taxon>Bacteria</taxon>
        <taxon>Pseudomonadati</taxon>
        <taxon>Pseudomonadota</taxon>
        <taxon>Alphaproteobacteria</taxon>
        <taxon>Rhodobacterales</taxon>
        <taxon>Roseobacteraceae</taxon>
        <taxon>Ruegeria</taxon>
    </lineage>
</organism>
<gene>
    <name evidence="2" type="ORF">GS617_12970</name>
</gene>
<reference evidence="2 3" key="1">
    <citation type="submission" date="2019-12" db="EMBL/GenBank/DDBJ databases">
        <title>Ruegeria JWLKs population differentiation of coral mucus and skeleton niches.</title>
        <authorList>
            <person name="Luo D."/>
        </authorList>
    </citation>
    <scope>NUCLEOTIDE SEQUENCE [LARGE SCALE GENOMIC DNA]</scope>
    <source>
        <strain evidence="2 3">HKCCD6238</strain>
    </source>
</reference>
<name>A0ABX1WD46_9RHOB</name>
<feature type="region of interest" description="Disordered" evidence="1">
    <location>
        <begin position="46"/>
        <end position="86"/>
    </location>
</feature>
<dbReference type="EMBL" id="WVQY01000004">
    <property type="protein sequence ID" value="NOD31189.1"/>
    <property type="molecule type" value="Genomic_DNA"/>
</dbReference>